<organism evidence="2">
    <name type="scientific">Oryza glumipatula</name>
    <dbReference type="NCBI Taxonomy" id="40148"/>
    <lineage>
        <taxon>Eukaryota</taxon>
        <taxon>Viridiplantae</taxon>
        <taxon>Streptophyta</taxon>
        <taxon>Embryophyta</taxon>
        <taxon>Tracheophyta</taxon>
        <taxon>Spermatophyta</taxon>
        <taxon>Magnoliopsida</taxon>
        <taxon>Liliopsida</taxon>
        <taxon>Poales</taxon>
        <taxon>Poaceae</taxon>
        <taxon>BOP clade</taxon>
        <taxon>Oryzoideae</taxon>
        <taxon>Oryzeae</taxon>
        <taxon>Oryzinae</taxon>
        <taxon>Oryza</taxon>
    </lineage>
</organism>
<dbReference type="InterPro" id="IPR036465">
    <property type="entry name" value="vWFA_dom_sf"/>
</dbReference>
<dbReference type="Gramene" id="OGLUM11G20780.1">
    <property type="protein sequence ID" value="OGLUM11G20780.1"/>
    <property type="gene ID" value="OGLUM11G20780"/>
</dbReference>
<dbReference type="InterPro" id="IPR051266">
    <property type="entry name" value="CLCR"/>
</dbReference>
<dbReference type="PANTHER" id="PTHR10579:SF112">
    <property type="entry name" value="OS04G0198300 PROTEIN"/>
    <property type="match status" value="1"/>
</dbReference>
<dbReference type="SUPFAM" id="SSF53300">
    <property type="entry name" value="vWA-like"/>
    <property type="match status" value="2"/>
</dbReference>
<evidence type="ECO:0000313" key="3">
    <source>
        <dbReference type="Proteomes" id="UP000026961"/>
    </source>
</evidence>
<dbReference type="EnsemblPlants" id="OGLUM11G20780.1">
    <property type="protein sequence ID" value="OGLUM11G20780.1"/>
    <property type="gene ID" value="OGLUM11G20780"/>
</dbReference>
<dbReference type="Gene3D" id="3.40.50.410">
    <property type="entry name" value="von Willebrand factor, type A domain"/>
    <property type="match status" value="2"/>
</dbReference>
<sequence length="1130" mass="120266">MSQAQAANTVQVTAYAKVDAVHVGAVKQRPGVPVLVRVVAPPPAAASSERAPIDLVAVLDVSCCGGLGPVNRMDLLKKAMGFVIDKLGEHDRLAVVPVQASAAVAEKHDLVEMNAEGRKEATRMVQSSLTILEGRKDHDKKRPGFIVLISDGDDASVLRDAMNLNCSVHAFGFRDAHNARAMHRIANTSAGTYGILNDGHDGLADAFVTSVGNITSIVAVDAEVSVSCSGAESTAAKLTAIESGRFKHDINGGGKRGTIQAGALQAGTVRSFLVYVDNVGDDELEHLPSMLTVGVQYEDRSTTTSQNAEENQAGREMARRTAQVVVVRDGDEHSRLVAAEIVRVAAMRIVGEIIKNYGDNGRALAGAADELHKQWSLLKKSEFAKEAAPACFVSALDAEMSEMEATLRRSSGMSYMLSWQTCHSLQHLQHARSSSSPSATTSVAAAAKGNGGASAVAAAARQSFTAGGAAAMGKFVWSGAHHGGGGGGGERKRKYQSSEMEMIEQRLAYWTKVKCELPPMHHDGECPDHMTTIFRDASRDSIDRAMFHDVFLAPVSALASDKVQLSTFPRVDAIPRRECHPRLPVLVRVAVPATAARRAPVDLVTLLDISGGGGGGAPARRLDLLRKAMDLVIGNLGADDRLAIVPFHSSVVDSTGLLEMSVEGRGVASRKVQSLAVAGGTKLFPALNAAVEILEARCWEAKRERVGAVVLISDGDDRTIFREAINPRYPVHAFGFRGAHDARAVHHVADHTSGVYGVLDDEHDRVTDAFAACVRRVTSVVAVDAQVDLTCGAYSRASLLAVERSGDHRAHVDEDRRSGFIYAGALCAGDVKNFLVYVDVDREADGGGVTELLTAHGTYMDAARRKETTVHLDERMAVVQRRDKVPDVSRDVAAELVRVDTVKMVAAVLDRFKDKGSAAAAMELREGWCRVKASEDARAAGAASLAVLEREIDEIEASLVRCTGLSTMLSWLNRHKLQLHTAAAAAATARVSPAPPSSSNVVADAIAAGEGHMKEVAGAAVAGGTKRKCVEMDMIEERLAYWSKVKHDLPLMFPDHAAAAATSTATATAAEGTASTGDHVAAVFRDASLETINRAMFHDVYLAVLHASTVRRCGQTSQSTEHPHHDQDDS</sequence>
<dbReference type="Proteomes" id="UP000026961">
    <property type="component" value="Chromosome 11"/>
</dbReference>
<dbReference type="STRING" id="40148.A0A0E0BLR2"/>
<feature type="domain" description="VWFA" evidence="1">
    <location>
        <begin position="602"/>
        <end position="774"/>
    </location>
</feature>
<dbReference type="AlphaFoldDB" id="A0A0E0BLR2"/>
<protein>
    <recommendedName>
        <fullName evidence="1">VWFA domain-containing protein</fullName>
    </recommendedName>
</protein>
<reference evidence="2" key="1">
    <citation type="submission" date="2015-04" db="UniProtKB">
        <authorList>
            <consortium name="EnsemblPlants"/>
        </authorList>
    </citation>
    <scope>IDENTIFICATION</scope>
</reference>
<dbReference type="InterPro" id="IPR002035">
    <property type="entry name" value="VWF_A"/>
</dbReference>
<evidence type="ECO:0000313" key="2">
    <source>
        <dbReference type="EnsemblPlants" id="OGLUM11G20780.1"/>
    </source>
</evidence>
<reference evidence="2" key="2">
    <citation type="submission" date="2018-05" db="EMBL/GenBank/DDBJ databases">
        <title>OgluRS3 (Oryza glumaepatula Reference Sequence Version 3).</title>
        <authorList>
            <person name="Zhang J."/>
            <person name="Kudrna D."/>
            <person name="Lee S."/>
            <person name="Talag J."/>
            <person name="Welchert J."/>
            <person name="Wing R.A."/>
        </authorList>
    </citation>
    <scope>NUCLEOTIDE SEQUENCE [LARGE SCALE GENOMIC DNA]</scope>
</reference>
<dbReference type="PROSITE" id="PS50234">
    <property type="entry name" value="VWFA"/>
    <property type="match status" value="1"/>
</dbReference>
<evidence type="ECO:0000259" key="1">
    <source>
        <dbReference type="PROSITE" id="PS50234"/>
    </source>
</evidence>
<dbReference type="PANTHER" id="PTHR10579">
    <property type="entry name" value="CALCIUM-ACTIVATED CHLORIDE CHANNEL REGULATOR"/>
    <property type="match status" value="1"/>
</dbReference>
<dbReference type="SMART" id="SM00327">
    <property type="entry name" value="VWA"/>
    <property type="match status" value="2"/>
</dbReference>
<proteinExistence type="predicted"/>
<name>A0A0E0BLR2_9ORYZ</name>
<keyword evidence="3" id="KW-1185">Reference proteome</keyword>
<dbReference type="Pfam" id="PF13768">
    <property type="entry name" value="VWA_3"/>
    <property type="match status" value="2"/>
</dbReference>
<dbReference type="HOGENOM" id="CLU_279449_0_0_1"/>
<accession>A0A0E0BLR2</accession>